<organism evidence="1">
    <name type="scientific">marine sediment metagenome</name>
    <dbReference type="NCBI Taxonomy" id="412755"/>
    <lineage>
        <taxon>unclassified sequences</taxon>
        <taxon>metagenomes</taxon>
        <taxon>ecological metagenomes</taxon>
    </lineage>
</organism>
<accession>A0A0F9AQ43</accession>
<sequence length="156" mass="17688">MPRGGPRPICSVEGCGRPHCARGFCSYHYQRDRLGISFSHPYQQRITWGGRPIENLSGAARSKRMRVKKQGAMLWYKMTHPCRDCGEGDPRVLDFDHVHGNKSFQLQEAKQKPLTEILMEIQKCDVVCANCHRLRTQERINGNGGSTVYGVLMEGL</sequence>
<dbReference type="AlphaFoldDB" id="A0A0F9AQ43"/>
<evidence type="ECO:0008006" key="2">
    <source>
        <dbReference type="Google" id="ProtNLM"/>
    </source>
</evidence>
<gene>
    <name evidence="1" type="ORF">LCGC14_2623380</name>
</gene>
<comment type="caution">
    <text evidence="1">The sequence shown here is derived from an EMBL/GenBank/DDBJ whole genome shotgun (WGS) entry which is preliminary data.</text>
</comment>
<reference evidence="1" key="1">
    <citation type="journal article" date="2015" name="Nature">
        <title>Complex archaea that bridge the gap between prokaryotes and eukaryotes.</title>
        <authorList>
            <person name="Spang A."/>
            <person name="Saw J.H."/>
            <person name="Jorgensen S.L."/>
            <person name="Zaremba-Niedzwiedzka K."/>
            <person name="Martijn J."/>
            <person name="Lind A.E."/>
            <person name="van Eijk R."/>
            <person name="Schleper C."/>
            <person name="Guy L."/>
            <person name="Ettema T.J."/>
        </authorList>
    </citation>
    <scope>NUCLEOTIDE SEQUENCE</scope>
</reference>
<protein>
    <recommendedName>
        <fullName evidence="2">HNH domain-containing protein</fullName>
    </recommendedName>
</protein>
<proteinExistence type="predicted"/>
<evidence type="ECO:0000313" key="1">
    <source>
        <dbReference type="EMBL" id="KKL03712.1"/>
    </source>
</evidence>
<dbReference type="EMBL" id="LAZR01044821">
    <property type="protein sequence ID" value="KKL03712.1"/>
    <property type="molecule type" value="Genomic_DNA"/>
</dbReference>
<name>A0A0F9AQ43_9ZZZZ</name>